<dbReference type="EC" id="3.1.3.18" evidence="1"/>
<dbReference type="PANTHER" id="PTHR43434:SF1">
    <property type="entry name" value="PHOSPHOGLYCOLATE PHOSPHATASE"/>
    <property type="match status" value="1"/>
</dbReference>
<reference evidence="1" key="1">
    <citation type="submission" date="2016-10" db="EMBL/GenBank/DDBJ databases">
        <authorList>
            <person name="de Groot N.N."/>
        </authorList>
    </citation>
    <scope>NUCLEOTIDE SEQUENCE</scope>
</reference>
<gene>
    <name evidence="1" type="ORF">MNB_SM-5-486</name>
</gene>
<dbReference type="GO" id="GO:0005829">
    <property type="term" value="C:cytosol"/>
    <property type="evidence" value="ECO:0007669"/>
    <property type="project" value="TreeGrafter"/>
</dbReference>
<proteinExistence type="predicted"/>
<name>A0A1W1CXI5_9ZZZZ</name>
<dbReference type="InterPro" id="IPR041492">
    <property type="entry name" value="HAD_2"/>
</dbReference>
<dbReference type="InterPro" id="IPR023198">
    <property type="entry name" value="PGP-like_dom2"/>
</dbReference>
<organism evidence="1">
    <name type="scientific">hydrothermal vent metagenome</name>
    <dbReference type="NCBI Taxonomy" id="652676"/>
    <lineage>
        <taxon>unclassified sequences</taxon>
        <taxon>metagenomes</taxon>
        <taxon>ecological metagenomes</taxon>
    </lineage>
</organism>
<dbReference type="InterPro" id="IPR036412">
    <property type="entry name" value="HAD-like_sf"/>
</dbReference>
<dbReference type="SFLD" id="SFLDG01129">
    <property type="entry name" value="C1.5:_HAD__Beta-PGM__Phosphata"/>
    <property type="match status" value="1"/>
</dbReference>
<dbReference type="AlphaFoldDB" id="A0A1W1CXI5"/>
<dbReference type="InterPro" id="IPR023214">
    <property type="entry name" value="HAD_sf"/>
</dbReference>
<evidence type="ECO:0000313" key="1">
    <source>
        <dbReference type="EMBL" id="SFV70361.1"/>
    </source>
</evidence>
<protein>
    <submittedName>
        <fullName evidence="1">Phosphoglycolate phosphatase</fullName>
        <ecNumber evidence="1">3.1.3.18</ecNumber>
    </submittedName>
</protein>
<dbReference type="GO" id="GO:0008967">
    <property type="term" value="F:phosphoglycolate phosphatase activity"/>
    <property type="evidence" value="ECO:0007669"/>
    <property type="project" value="UniProtKB-EC"/>
</dbReference>
<dbReference type="EMBL" id="FPHH01000141">
    <property type="protein sequence ID" value="SFV70361.1"/>
    <property type="molecule type" value="Genomic_DNA"/>
</dbReference>
<dbReference type="SUPFAM" id="SSF56784">
    <property type="entry name" value="HAD-like"/>
    <property type="match status" value="1"/>
</dbReference>
<dbReference type="PANTHER" id="PTHR43434">
    <property type="entry name" value="PHOSPHOGLYCOLATE PHOSPHATASE"/>
    <property type="match status" value="1"/>
</dbReference>
<dbReference type="GO" id="GO:0006281">
    <property type="term" value="P:DNA repair"/>
    <property type="evidence" value="ECO:0007669"/>
    <property type="project" value="TreeGrafter"/>
</dbReference>
<dbReference type="Pfam" id="PF13419">
    <property type="entry name" value="HAD_2"/>
    <property type="match status" value="1"/>
</dbReference>
<dbReference type="Gene3D" id="1.10.150.240">
    <property type="entry name" value="Putative phosphatase, domain 2"/>
    <property type="match status" value="1"/>
</dbReference>
<dbReference type="SFLD" id="SFLDS00003">
    <property type="entry name" value="Haloacid_Dehalogenase"/>
    <property type="match status" value="1"/>
</dbReference>
<keyword evidence="1" id="KW-0378">Hydrolase</keyword>
<dbReference type="InterPro" id="IPR050155">
    <property type="entry name" value="HAD-like_hydrolase_sf"/>
</dbReference>
<accession>A0A1W1CXI5</accession>
<dbReference type="Gene3D" id="3.40.50.1000">
    <property type="entry name" value="HAD superfamily/HAD-like"/>
    <property type="match status" value="1"/>
</dbReference>
<dbReference type="SFLD" id="SFLDG01135">
    <property type="entry name" value="C1.5.6:_HAD__Beta-PGM__Phospha"/>
    <property type="match status" value="1"/>
</dbReference>
<sequence>MILLFDLDGTLIDSTEAILESFHYAFDFYNYKHPDDVSIKALIGHPLDYMFAHLGVEEERVWDFVAVYKEHYREISTQKTVLLPHAREAIELASSFAKLGIVTTKTGKYSQILMEHFGLMDKFDVLIGREHVEHPKPHAEPIVKALEAFDTQDKEIWMIGDTQMDLIAAAAASVNAIAVLSGYESYDTLKKFTNVIFSDVYEAVKWLESGKLSHNELTI</sequence>